<evidence type="ECO:0000313" key="13">
    <source>
        <dbReference type="EMBL" id="NEW08789.1"/>
    </source>
</evidence>
<dbReference type="Pfam" id="PF02743">
    <property type="entry name" value="dCache_1"/>
    <property type="match status" value="1"/>
</dbReference>
<dbReference type="CDD" id="cd18774">
    <property type="entry name" value="PDC2_HK_sensor"/>
    <property type="match status" value="1"/>
</dbReference>
<dbReference type="CDD" id="cd12914">
    <property type="entry name" value="PDC1_DGC_like"/>
    <property type="match status" value="1"/>
</dbReference>
<evidence type="ECO:0000256" key="3">
    <source>
        <dbReference type="ARBA" id="ARBA00022500"/>
    </source>
</evidence>
<dbReference type="InterPro" id="IPR033479">
    <property type="entry name" value="dCache_1"/>
</dbReference>
<evidence type="ECO:0000256" key="2">
    <source>
        <dbReference type="ARBA" id="ARBA00022475"/>
    </source>
</evidence>
<dbReference type="GO" id="GO:0005886">
    <property type="term" value="C:plasma membrane"/>
    <property type="evidence" value="ECO:0007669"/>
    <property type="project" value="UniProtKB-SubCell"/>
</dbReference>
<organism evidence="13">
    <name type="scientific">Paenibacillus sp. SYP-B3998</name>
    <dbReference type="NCBI Taxonomy" id="2678564"/>
    <lineage>
        <taxon>Bacteria</taxon>
        <taxon>Bacillati</taxon>
        <taxon>Bacillota</taxon>
        <taxon>Bacilli</taxon>
        <taxon>Bacillales</taxon>
        <taxon>Paenibacillaceae</taxon>
        <taxon>Paenibacillus</taxon>
    </lineage>
</organism>
<feature type="transmembrane region" description="Helical" evidence="10">
    <location>
        <begin position="21"/>
        <end position="41"/>
    </location>
</feature>
<dbReference type="PROSITE" id="PS50111">
    <property type="entry name" value="CHEMOTAXIS_TRANSDUC_2"/>
    <property type="match status" value="1"/>
</dbReference>
<dbReference type="SUPFAM" id="SSF58104">
    <property type="entry name" value="Methyl-accepting chemotaxis protein (MCP) signaling domain"/>
    <property type="match status" value="1"/>
</dbReference>
<keyword evidence="4 10" id="KW-0812">Transmembrane</keyword>
<dbReference type="PANTHER" id="PTHR32089">
    <property type="entry name" value="METHYL-ACCEPTING CHEMOTAXIS PROTEIN MCPB"/>
    <property type="match status" value="1"/>
</dbReference>
<dbReference type="EMBL" id="JAAIKC010000010">
    <property type="protein sequence ID" value="NEW08789.1"/>
    <property type="molecule type" value="Genomic_DNA"/>
</dbReference>
<name>A0A6G4A4Q4_9BACL</name>
<feature type="transmembrane region" description="Helical" evidence="10">
    <location>
        <begin position="303"/>
        <end position="325"/>
    </location>
</feature>
<keyword evidence="2" id="KW-1003">Cell membrane</keyword>
<dbReference type="Gene3D" id="3.30.450.20">
    <property type="entry name" value="PAS domain"/>
    <property type="match status" value="2"/>
</dbReference>
<dbReference type="RefSeq" id="WP_163951976.1">
    <property type="nucleotide sequence ID" value="NZ_JAAIKC010000010.1"/>
</dbReference>
<evidence type="ECO:0000256" key="10">
    <source>
        <dbReference type="SAM" id="Phobius"/>
    </source>
</evidence>
<dbReference type="SMART" id="SM00304">
    <property type="entry name" value="HAMP"/>
    <property type="match status" value="1"/>
</dbReference>
<evidence type="ECO:0000256" key="4">
    <source>
        <dbReference type="ARBA" id="ARBA00022692"/>
    </source>
</evidence>
<keyword evidence="5 10" id="KW-1133">Transmembrane helix</keyword>
<evidence type="ECO:0000256" key="1">
    <source>
        <dbReference type="ARBA" id="ARBA00004651"/>
    </source>
</evidence>
<accession>A0A6G4A4Q4</accession>
<protein>
    <submittedName>
        <fullName evidence="13">Methyl-accepting chemotaxis protein</fullName>
    </submittedName>
</protein>
<comment type="caution">
    <text evidence="13">The sequence shown here is derived from an EMBL/GenBank/DDBJ whole genome shotgun (WGS) entry which is preliminary data.</text>
</comment>
<evidence type="ECO:0000259" key="12">
    <source>
        <dbReference type="PROSITE" id="PS50885"/>
    </source>
</evidence>
<dbReference type="Pfam" id="PF00015">
    <property type="entry name" value="MCPsignal"/>
    <property type="match status" value="1"/>
</dbReference>
<dbReference type="GO" id="GO:0007165">
    <property type="term" value="P:signal transduction"/>
    <property type="evidence" value="ECO:0007669"/>
    <property type="project" value="UniProtKB-KW"/>
</dbReference>
<dbReference type="SMART" id="SM00283">
    <property type="entry name" value="MA"/>
    <property type="match status" value="1"/>
</dbReference>
<keyword evidence="6 10" id="KW-0472">Membrane</keyword>
<keyword evidence="3" id="KW-0145">Chemotaxis</keyword>
<dbReference type="GO" id="GO:0006935">
    <property type="term" value="P:chemotaxis"/>
    <property type="evidence" value="ECO:0007669"/>
    <property type="project" value="UniProtKB-KW"/>
</dbReference>
<proteinExistence type="inferred from homology"/>
<evidence type="ECO:0000256" key="5">
    <source>
        <dbReference type="ARBA" id="ARBA00022989"/>
    </source>
</evidence>
<dbReference type="PANTHER" id="PTHR32089:SF112">
    <property type="entry name" value="LYSOZYME-LIKE PROTEIN-RELATED"/>
    <property type="match status" value="1"/>
</dbReference>
<comment type="subcellular location">
    <subcellularLocation>
        <location evidence="1">Cell membrane</location>
        <topology evidence="1">Multi-pass membrane protein</topology>
    </subcellularLocation>
</comment>
<evidence type="ECO:0000256" key="7">
    <source>
        <dbReference type="ARBA" id="ARBA00023224"/>
    </source>
</evidence>
<evidence type="ECO:0000256" key="9">
    <source>
        <dbReference type="PROSITE-ProRule" id="PRU00284"/>
    </source>
</evidence>
<feature type="domain" description="Methyl-accepting transducer" evidence="11">
    <location>
        <begin position="398"/>
        <end position="648"/>
    </location>
</feature>
<feature type="domain" description="HAMP" evidence="12">
    <location>
        <begin position="327"/>
        <end position="379"/>
    </location>
</feature>
<evidence type="ECO:0000256" key="6">
    <source>
        <dbReference type="ARBA" id="ARBA00023136"/>
    </source>
</evidence>
<dbReference type="PROSITE" id="PS50885">
    <property type="entry name" value="HAMP"/>
    <property type="match status" value="1"/>
</dbReference>
<dbReference type="InterPro" id="IPR004089">
    <property type="entry name" value="MCPsignal_dom"/>
</dbReference>
<keyword evidence="7 9" id="KW-0807">Transducer</keyword>
<dbReference type="Gene3D" id="1.10.287.950">
    <property type="entry name" value="Methyl-accepting chemotaxis protein"/>
    <property type="match status" value="1"/>
</dbReference>
<evidence type="ECO:0000259" key="11">
    <source>
        <dbReference type="PROSITE" id="PS50111"/>
    </source>
</evidence>
<dbReference type="CDD" id="cd06225">
    <property type="entry name" value="HAMP"/>
    <property type="match status" value="1"/>
</dbReference>
<reference evidence="13" key="1">
    <citation type="submission" date="2020-02" db="EMBL/GenBank/DDBJ databases">
        <authorList>
            <person name="Shen X.-R."/>
            <person name="Zhang Y.-X."/>
        </authorList>
    </citation>
    <scope>NUCLEOTIDE SEQUENCE</scope>
    <source>
        <strain evidence="13">SYP-B3998</strain>
    </source>
</reference>
<sequence>MTPLKEKKSRKTISLRVKLPLLISLLVVLVLTGSSVFTYVFGSSLLLKKSKDEINTNVERIGQNLNTTVQLEEQSTYLIAVQNTMKDLLKFKYQKKLSDSDFFSPKNDLQVKANALLVQSIKGTQGVQTMMLIDDKGMVVASNNAEALKMDRSDRDYYKEAMQGKFVISDAIISKTSNTLVVVFAEPVKDDDGKVLGVYLSTMDASFFVDKLKNIRINAAGKVYVVSRGGTIVYHSTDSSIVGKKLESPEFAEIVKQKASGEVVQGTVDNADTYIRYAKIPGADWMVVVEDDYRDIKQPLNDLMSKIVVITLIAVVFAILAGLLLSRAITMPITKLTGLFQRLSSGDLTAHAEGKYNSEFRDLADSFNVMAAKNKELIAHMNTSIAVLNTSTNELEQTSKNTSQSISETSVTTMEIAKAMESQSHNTDHIVGKFNELGEKIARVNQTSQSMKERAEAIIAIFHTNREVIQNLIQINNKNEQEVHKISSITSLLAESSNQIRHITGAIGNIAKQTNLLALNASIEAARAGEHGRGFAVVAGEIRKLAEESSKQSSEIDGIIQQTLTHVDENNKSVGEIRAIALKQDEFVGKTQSSFQVILENVMDITDQIKSMASEVQHMERDKNDVLDSTQNLSASGEEVSASVEEVTATVQEQSAMVHNLADMVESIDNLTKELAKSVSQFKVE</sequence>
<evidence type="ECO:0000256" key="8">
    <source>
        <dbReference type="ARBA" id="ARBA00029447"/>
    </source>
</evidence>
<dbReference type="SUPFAM" id="SSF103190">
    <property type="entry name" value="Sensory domain-like"/>
    <property type="match status" value="1"/>
</dbReference>
<comment type="similarity">
    <text evidence="8">Belongs to the methyl-accepting chemotaxis (MCP) protein family.</text>
</comment>
<dbReference type="AlphaFoldDB" id="A0A6G4A4Q4"/>
<dbReference type="Pfam" id="PF00672">
    <property type="entry name" value="HAMP"/>
    <property type="match status" value="1"/>
</dbReference>
<gene>
    <name evidence="13" type="ORF">GK047_22595</name>
</gene>
<dbReference type="InterPro" id="IPR003660">
    <property type="entry name" value="HAMP_dom"/>
</dbReference>
<dbReference type="InterPro" id="IPR029151">
    <property type="entry name" value="Sensor-like_sf"/>
</dbReference>